<dbReference type="EMBL" id="JASVWF010000003">
    <property type="protein sequence ID" value="MDL5157418.1"/>
    <property type="molecule type" value="Genomic_DNA"/>
</dbReference>
<gene>
    <name evidence="2" type="ORF">QRT03_15735</name>
</gene>
<evidence type="ECO:0000313" key="2">
    <source>
        <dbReference type="EMBL" id="MDL5157418.1"/>
    </source>
</evidence>
<dbReference type="RefSeq" id="WP_286053846.1">
    <property type="nucleotide sequence ID" value="NZ_JASVWF010000003.1"/>
</dbReference>
<dbReference type="Proteomes" id="UP001231924">
    <property type="component" value="Unassembled WGS sequence"/>
</dbReference>
<keyword evidence="3" id="KW-1185">Reference proteome</keyword>
<name>A0ABT7M9R6_9PSEU</name>
<protein>
    <submittedName>
        <fullName evidence="2">Uncharacterized protein</fullName>
    </submittedName>
</protein>
<evidence type="ECO:0000256" key="1">
    <source>
        <dbReference type="SAM" id="MobiDB-lite"/>
    </source>
</evidence>
<feature type="region of interest" description="Disordered" evidence="1">
    <location>
        <begin position="1"/>
        <end position="24"/>
    </location>
</feature>
<evidence type="ECO:0000313" key="3">
    <source>
        <dbReference type="Proteomes" id="UP001231924"/>
    </source>
</evidence>
<accession>A0ABT7M9R6</accession>
<comment type="caution">
    <text evidence="2">The sequence shown here is derived from an EMBL/GenBank/DDBJ whole genome shotgun (WGS) entry which is preliminary data.</text>
</comment>
<proteinExistence type="predicted"/>
<reference evidence="2 3" key="1">
    <citation type="submission" date="2023-06" db="EMBL/GenBank/DDBJ databases">
        <title>Actinomycetospora Odt1-22.</title>
        <authorList>
            <person name="Supong K."/>
        </authorList>
    </citation>
    <scope>NUCLEOTIDE SEQUENCE [LARGE SCALE GENOMIC DNA]</scope>
    <source>
        <strain evidence="2 3">Odt1-22</strain>
    </source>
</reference>
<organism evidence="2 3">
    <name type="scientific">Actinomycetospora termitidis</name>
    <dbReference type="NCBI Taxonomy" id="3053470"/>
    <lineage>
        <taxon>Bacteria</taxon>
        <taxon>Bacillati</taxon>
        <taxon>Actinomycetota</taxon>
        <taxon>Actinomycetes</taxon>
        <taxon>Pseudonocardiales</taxon>
        <taxon>Pseudonocardiaceae</taxon>
        <taxon>Actinomycetospora</taxon>
    </lineage>
</organism>
<sequence length="56" mass="5858">MSAEYEGEATAVADTGEGPVGGGRQAIEFDARSGFPTIRIGRRTASDEVVEALDED</sequence>